<dbReference type="AlphaFoldDB" id="A0AAD6QSI8"/>
<dbReference type="InterPro" id="IPR051502">
    <property type="entry name" value="RLP_Defense_Trigger"/>
</dbReference>
<evidence type="ECO:0000256" key="1">
    <source>
        <dbReference type="ARBA" id="ARBA00004251"/>
    </source>
</evidence>
<keyword evidence="8 12" id="KW-1133">Transmembrane helix</keyword>
<feature type="transmembrane region" description="Helical" evidence="12">
    <location>
        <begin position="750"/>
        <end position="772"/>
    </location>
</feature>
<dbReference type="PANTHER" id="PTHR48062:SF21">
    <property type="entry name" value="RECEPTOR-LIKE PROTEIN 12"/>
    <property type="match status" value="1"/>
</dbReference>
<dbReference type="SUPFAM" id="SSF52058">
    <property type="entry name" value="L domain-like"/>
    <property type="match status" value="3"/>
</dbReference>
<dbReference type="Gene3D" id="3.80.10.10">
    <property type="entry name" value="Ribonuclease Inhibitor"/>
    <property type="match status" value="4"/>
</dbReference>
<protein>
    <submittedName>
        <fullName evidence="13">Receptor-like protein 15 isoform X1</fullName>
    </submittedName>
</protein>
<dbReference type="FunFam" id="3.80.10.10:FF:000095">
    <property type="entry name" value="LRR receptor-like serine/threonine-protein kinase GSO1"/>
    <property type="match status" value="1"/>
</dbReference>
<dbReference type="FunFam" id="3.80.10.10:FF:000111">
    <property type="entry name" value="LRR receptor-like serine/threonine-protein kinase ERECTA"/>
    <property type="match status" value="1"/>
</dbReference>
<evidence type="ECO:0000313" key="13">
    <source>
        <dbReference type="EMBL" id="KAJ6995862.1"/>
    </source>
</evidence>
<keyword evidence="14" id="KW-1185">Reference proteome</keyword>
<dbReference type="PROSITE" id="PS51450">
    <property type="entry name" value="LRR"/>
    <property type="match status" value="1"/>
</dbReference>
<keyword evidence="9 12" id="KW-0472">Membrane</keyword>
<evidence type="ECO:0000313" key="14">
    <source>
        <dbReference type="Proteomes" id="UP001164929"/>
    </source>
</evidence>
<evidence type="ECO:0000256" key="10">
    <source>
        <dbReference type="ARBA" id="ARBA00023170"/>
    </source>
</evidence>
<comment type="subcellular location">
    <subcellularLocation>
        <location evidence="1">Cell membrane</location>
        <topology evidence="1">Single-pass type I membrane protein</topology>
    </subcellularLocation>
</comment>
<dbReference type="InterPro" id="IPR003591">
    <property type="entry name" value="Leu-rich_rpt_typical-subtyp"/>
</dbReference>
<comment type="similarity">
    <text evidence="2">Belongs to the RLP family.</text>
</comment>
<name>A0AAD6QSI8_9ROSI</name>
<proteinExistence type="inferred from homology"/>
<evidence type="ECO:0000256" key="11">
    <source>
        <dbReference type="ARBA" id="ARBA00023180"/>
    </source>
</evidence>
<comment type="caution">
    <text evidence="13">The sequence shown here is derived from an EMBL/GenBank/DDBJ whole genome shotgun (WGS) entry which is preliminary data.</text>
</comment>
<dbReference type="PANTHER" id="PTHR48062">
    <property type="entry name" value="RECEPTOR-LIKE PROTEIN 14"/>
    <property type="match status" value="1"/>
</dbReference>
<dbReference type="Proteomes" id="UP001164929">
    <property type="component" value="Chromosome 5"/>
</dbReference>
<dbReference type="SMART" id="SM00369">
    <property type="entry name" value="LRR_TYP"/>
    <property type="match status" value="6"/>
</dbReference>
<dbReference type="GO" id="GO:0005886">
    <property type="term" value="C:plasma membrane"/>
    <property type="evidence" value="ECO:0007669"/>
    <property type="project" value="UniProtKB-SubCell"/>
</dbReference>
<reference evidence="13" key="1">
    <citation type="journal article" date="2023" name="Mol. Ecol. Resour.">
        <title>Chromosome-level genome assembly of a triploid poplar Populus alba 'Berolinensis'.</title>
        <authorList>
            <person name="Chen S."/>
            <person name="Yu Y."/>
            <person name="Wang X."/>
            <person name="Wang S."/>
            <person name="Zhang T."/>
            <person name="Zhou Y."/>
            <person name="He R."/>
            <person name="Meng N."/>
            <person name="Wang Y."/>
            <person name="Liu W."/>
            <person name="Liu Z."/>
            <person name="Liu J."/>
            <person name="Guo Q."/>
            <person name="Huang H."/>
            <person name="Sederoff R.R."/>
            <person name="Wang G."/>
            <person name="Qu G."/>
            <person name="Chen S."/>
        </authorList>
    </citation>
    <scope>NUCLEOTIDE SEQUENCE</scope>
    <source>
        <strain evidence="13">SC-2020</strain>
    </source>
</reference>
<evidence type="ECO:0000256" key="8">
    <source>
        <dbReference type="ARBA" id="ARBA00022989"/>
    </source>
</evidence>
<dbReference type="InterPro" id="IPR001611">
    <property type="entry name" value="Leu-rich_rpt"/>
</dbReference>
<keyword evidence="3" id="KW-1003">Cell membrane</keyword>
<evidence type="ECO:0000256" key="3">
    <source>
        <dbReference type="ARBA" id="ARBA00022475"/>
    </source>
</evidence>
<keyword evidence="4" id="KW-0433">Leucine-rich repeat</keyword>
<evidence type="ECO:0000256" key="2">
    <source>
        <dbReference type="ARBA" id="ARBA00009592"/>
    </source>
</evidence>
<evidence type="ECO:0000256" key="9">
    <source>
        <dbReference type="ARBA" id="ARBA00023136"/>
    </source>
</evidence>
<dbReference type="Pfam" id="PF13855">
    <property type="entry name" value="LRR_8"/>
    <property type="match status" value="3"/>
</dbReference>
<sequence length="992" mass="111712">MKRLKSTLYHYHFYDHIFCCFFFTGTFFNSTTLEELYLDGSSLPLNFLHNIGVLPALKVLSASECDLNGTLPVQGLCGLKNLKQLFFSENNLEGSLPDCFRNLSSLQLLDVSRNQFTGNIASSPLTNLISLEFISLSNNHFKVPISMKPFMNHSSLKFFSSDNNRLVTEPMSFHDLIPKFQLVFFSLSKSSSKALNVETPSFLYNQHDLRVLDLSQNSFIGMFPSWLLKNNTRLEQLFLNENSFSGALQLQDHPNPNMTTIDISNNNMHGEIPKNICLIFSNLWTLRMAKNGLTGCIPSCLGNISSLGVLDLSNNQLSMVELEQFITLTFLRLSNNNLVGQLPASVVNSSRMNYLYLSGNNFWGRISDFPSPIRTMWPVLDLSNNQFSGMLPRWFVNLTQIFEIDLSKNHFNGPIPVEFCKLDELKYLDLSENNLFDSIPSCFNPPHITHVHLSKNRLSGPLTYGFYNSSSLVTLDLRDNNFTGHISNWIGNLSSLSVLLLRANDFDGEFPVQLCLLEQLSILDVSHNQLFGPLPSCLGNLSFKESYEKASVDFGFHFGSTPIEKAYYEFSQIGALLGSSYIPITAEEVIEFTAKSMYYSYKGKVLSFMSGIDLSSNKFSGAIPPELGNLRELLALNLSHNNLTGSIPATFSNLQQIESLDLSYNNLDGVIPQKLLEMTTLEVFSVAHNNLSGNTPERKYQFGTFDESSYEGNPFLCGPPLRNNCSEEESPSLPMPHDEKEDDGFIDMNFFYISLGLGYIVVVMGIAAILYINPYWRRGWFNFIDYCIDTCFCFLLASSCKFSKFRSQHDLRVLDLSHNKFSGMFPSWWLKNNTRLQQLFPSEKSIVGAFQLQDHPNMDMTIIDLSKNNMHGPIPQNICSIFSNMETIKMAKNGLTGCITSCLGNISALRSVVPTRNELEWFIKGFIEMGISKLFFDSERNLRDMRLIPERTIESSAISVTADSSTAGIVTEDAIVTEEFGPTLQAIITDHG</sequence>
<evidence type="ECO:0000256" key="7">
    <source>
        <dbReference type="ARBA" id="ARBA00022737"/>
    </source>
</evidence>
<feature type="transmembrane region" description="Helical" evidence="12">
    <location>
        <begin position="779"/>
        <end position="797"/>
    </location>
</feature>
<dbReference type="InterPro" id="IPR032675">
    <property type="entry name" value="LRR_dom_sf"/>
</dbReference>
<dbReference type="EMBL" id="JAQIZT010000005">
    <property type="protein sequence ID" value="KAJ6995862.1"/>
    <property type="molecule type" value="Genomic_DNA"/>
</dbReference>
<dbReference type="Pfam" id="PF00560">
    <property type="entry name" value="LRR_1"/>
    <property type="match status" value="6"/>
</dbReference>
<keyword evidence="7" id="KW-0677">Repeat</keyword>
<organism evidence="13 14">
    <name type="scientific">Populus alba x Populus x berolinensis</name>
    <dbReference type="NCBI Taxonomy" id="444605"/>
    <lineage>
        <taxon>Eukaryota</taxon>
        <taxon>Viridiplantae</taxon>
        <taxon>Streptophyta</taxon>
        <taxon>Embryophyta</taxon>
        <taxon>Tracheophyta</taxon>
        <taxon>Spermatophyta</taxon>
        <taxon>Magnoliopsida</taxon>
        <taxon>eudicotyledons</taxon>
        <taxon>Gunneridae</taxon>
        <taxon>Pentapetalae</taxon>
        <taxon>rosids</taxon>
        <taxon>fabids</taxon>
        <taxon>Malpighiales</taxon>
        <taxon>Salicaceae</taxon>
        <taxon>Saliceae</taxon>
        <taxon>Populus</taxon>
    </lineage>
</organism>
<keyword evidence="11" id="KW-0325">Glycoprotein</keyword>
<evidence type="ECO:0000256" key="5">
    <source>
        <dbReference type="ARBA" id="ARBA00022692"/>
    </source>
</evidence>
<keyword evidence="6" id="KW-0732">Signal</keyword>
<gene>
    <name evidence="13" type="ORF">NC653_012668</name>
</gene>
<evidence type="ECO:0000256" key="12">
    <source>
        <dbReference type="SAM" id="Phobius"/>
    </source>
</evidence>
<keyword evidence="5 12" id="KW-0812">Transmembrane</keyword>
<keyword evidence="10 13" id="KW-0675">Receptor</keyword>
<evidence type="ECO:0000256" key="6">
    <source>
        <dbReference type="ARBA" id="ARBA00022729"/>
    </source>
</evidence>
<accession>A0AAD6QSI8</accession>
<evidence type="ECO:0000256" key="4">
    <source>
        <dbReference type="ARBA" id="ARBA00022614"/>
    </source>
</evidence>